<evidence type="ECO:0000256" key="3">
    <source>
        <dbReference type="ARBA" id="ARBA00023295"/>
    </source>
</evidence>
<dbReference type="Gene3D" id="3.20.20.80">
    <property type="entry name" value="Glycosidases"/>
    <property type="match status" value="1"/>
</dbReference>
<evidence type="ECO:0000313" key="6">
    <source>
        <dbReference type="EMBL" id="OGK66657.1"/>
    </source>
</evidence>
<gene>
    <name evidence="6" type="ORF">A2209_02770</name>
</gene>
<dbReference type="EMBL" id="MGBG01000004">
    <property type="protein sequence ID" value="OGK66657.1"/>
    <property type="molecule type" value="Genomic_DNA"/>
</dbReference>
<comment type="caution">
    <text evidence="6">The sequence shown here is derived from an EMBL/GenBank/DDBJ whole genome shotgun (WGS) entry which is preliminary data.</text>
</comment>
<evidence type="ECO:0000313" key="7">
    <source>
        <dbReference type="Proteomes" id="UP000178450"/>
    </source>
</evidence>
<dbReference type="InterPro" id="IPR000514">
    <property type="entry name" value="Glyco_hydro_39"/>
</dbReference>
<dbReference type="PANTHER" id="PTHR12631:SF10">
    <property type="entry name" value="BETA-XYLOSIDASE-LIKE PROTEIN-RELATED"/>
    <property type="match status" value="1"/>
</dbReference>
<organism evidence="6 7">
    <name type="scientific">Candidatus Roizmanbacteria bacterium RIFOXYA1_FULL_41_12</name>
    <dbReference type="NCBI Taxonomy" id="1802082"/>
    <lineage>
        <taxon>Bacteria</taxon>
        <taxon>Candidatus Roizmaniibacteriota</taxon>
    </lineage>
</organism>
<keyword evidence="3" id="KW-0326">Glycosidase</keyword>
<dbReference type="Proteomes" id="UP000178450">
    <property type="component" value="Unassembled WGS sequence"/>
</dbReference>
<sequence length="469" mass="53396">MKTKLRFLLFGLLFLVSFFILNFISTNQIPFLSRAFYQKANLVIDAKDFVGPLQHNWQALAQGGEESGVRMLENVSLPASALAPRYIRLDHIYDFYNVVSRDSNNQLQFNWTELDATVCDIYRMGAKPFFVLGYMPPTLSSDGSLISTPKDWSEWSLLVQKTVERYSGLDTRLCGGVYADWLKDIYYEVWNEPDLEGFGKWSIYGGKDYRALYYYSAKGAMAAQNVNHYLIGGPVTTRPYRNWFLGLINYTKQQNLPLDFISWHHYSTDTNDFSNELRNIGSWLSDPTLKKYRELPKIISEWGYDSNRNPIADTNVGAAHTVATIRDLIDQKVEMAFAFELKDGLNPSWGIFTYEGQPKPRFYALKLLNVLGRHRLAVQGEGSIVKAIASTGAAGRISLVVVNYDPTNSRMEAVPLTINNLANGTYRIVQTDLQEQQMTEDVMIQTGEIKRMLLLNPNQVVSLEISQLQ</sequence>
<evidence type="ECO:0000259" key="5">
    <source>
        <dbReference type="Pfam" id="PF01229"/>
    </source>
</evidence>
<dbReference type="InterPro" id="IPR017853">
    <property type="entry name" value="GH"/>
</dbReference>
<dbReference type="AlphaFoldDB" id="A0A1F7KFM8"/>
<dbReference type="Pfam" id="PF01229">
    <property type="entry name" value="Glyco_hydro_39"/>
    <property type="match status" value="1"/>
</dbReference>
<keyword evidence="2" id="KW-0378">Hydrolase</keyword>
<evidence type="ECO:0000256" key="1">
    <source>
        <dbReference type="ARBA" id="ARBA00008875"/>
    </source>
</evidence>
<dbReference type="GO" id="GO:0005975">
    <property type="term" value="P:carbohydrate metabolic process"/>
    <property type="evidence" value="ECO:0007669"/>
    <property type="project" value="InterPro"/>
</dbReference>
<feature type="active site" description="Proton donor" evidence="4">
    <location>
        <position position="192"/>
    </location>
</feature>
<evidence type="ECO:0000256" key="2">
    <source>
        <dbReference type="ARBA" id="ARBA00022801"/>
    </source>
</evidence>
<dbReference type="InterPro" id="IPR051923">
    <property type="entry name" value="Glycosyl_Hydrolase_39"/>
</dbReference>
<dbReference type="SUPFAM" id="SSF51445">
    <property type="entry name" value="(Trans)glycosidases"/>
    <property type="match status" value="1"/>
</dbReference>
<evidence type="ECO:0000256" key="4">
    <source>
        <dbReference type="PIRSR" id="PIRSR600514-1"/>
    </source>
</evidence>
<proteinExistence type="inferred from homology"/>
<reference evidence="6 7" key="1">
    <citation type="journal article" date="2016" name="Nat. Commun.">
        <title>Thousands of microbial genomes shed light on interconnected biogeochemical processes in an aquifer system.</title>
        <authorList>
            <person name="Anantharaman K."/>
            <person name="Brown C.T."/>
            <person name="Hug L.A."/>
            <person name="Sharon I."/>
            <person name="Castelle C.J."/>
            <person name="Probst A.J."/>
            <person name="Thomas B.C."/>
            <person name="Singh A."/>
            <person name="Wilkins M.J."/>
            <person name="Karaoz U."/>
            <person name="Brodie E.L."/>
            <person name="Williams K.H."/>
            <person name="Hubbard S.S."/>
            <person name="Banfield J.F."/>
        </authorList>
    </citation>
    <scope>NUCLEOTIDE SEQUENCE [LARGE SCALE GENOMIC DNA]</scope>
</reference>
<accession>A0A1F7KFM8</accession>
<dbReference type="PANTHER" id="PTHR12631">
    <property type="entry name" value="ALPHA-L-IDURONIDASE"/>
    <property type="match status" value="1"/>
</dbReference>
<dbReference type="PRINTS" id="PR00745">
    <property type="entry name" value="GLHYDRLASE39"/>
</dbReference>
<comment type="similarity">
    <text evidence="1">Belongs to the glycosyl hydrolase 39 family.</text>
</comment>
<dbReference type="InterPro" id="IPR049166">
    <property type="entry name" value="GH39_cat"/>
</dbReference>
<dbReference type="GO" id="GO:0004553">
    <property type="term" value="F:hydrolase activity, hydrolyzing O-glycosyl compounds"/>
    <property type="evidence" value="ECO:0007669"/>
    <property type="project" value="InterPro"/>
</dbReference>
<protein>
    <recommendedName>
        <fullName evidence="5">Glycosyl hydrolases family 39 N-terminal catalytic domain-containing protein</fullName>
    </recommendedName>
</protein>
<feature type="domain" description="Glycosyl hydrolases family 39 N-terminal catalytic" evidence="5">
    <location>
        <begin position="85"/>
        <end position="418"/>
    </location>
</feature>
<name>A0A1F7KFM8_9BACT</name>